<dbReference type="HOGENOM" id="CLU_3279682_0_0_1"/>
<dbReference type="STRING" id="40296.A0A0A2KKQ4"/>
<feature type="transmembrane region" description="Helical" evidence="1">
    <location>
        <begin position="12"/>
        <end position="40"/>
    </location>
</feature>
<dbReference type="AlphaFoldDB" id="A0A0A2KKQ4"/>
<evidence type="ECO:0000256" key="1">
    <source>
        <dbReference type="SAM" id="Phobius"/>
    </source>
</evidence>
<accession>A0A0A2KKQ4</accession>
<evidence type="ECO:0000313" key="3">
    <source>
        <dbReference type="Proteomes" id="UP000030104"/>
    </source>
</evidence>
<keyword evidence="1" id="KW-0472">Membrane</keyword>
<name>A0A0A2KKQ4_PENIT</name>
<gene>
    <name evidence="2" type="ORF">PITC_094580</name>
</gene>
<protein>
    <submittedName>
        <fullName evidence="2">Uncharacterized protein</fullName>
    </submittedName>
</protein>
<organism evidence="2 3">
    <name type="scientific">Penicillium italicum</name>
    <name type="common">Blue mold</name>
    <dbReference type="NCBI Taxonomy" id="40296"/>
    <lineage>
        <taxon>Eukaryota</taxon>
        <taxon>Fungi</taxon>
        <taxon>Dikarya</taxon>
        <taxon>Ascomycota</taxon>
        <taxon>Pezizomycotina</taxon>
        <taxon>Eurotiomycetes</taxon>
        <taxon>Eurotiomycetidae</taxon>
        <taxon>Eurotiales</taxon>
        <taxon>Aspergillaceae</taxon>
        <taxon>Penicillium</taxon>
    </lineage>
</organism>
<dbReference type="EMBL" id="JQGA01001280">
    <property type="protein sequence ID" value="KGO67533.1"/>
    <property type="molecule type" value="Genomic_DNA"/>
</dbReference>
<reference evidence="2 3" key="1">
    <citation type="journal article" date="2015" name="Mol. Plant Microbe Interact.">
        <title>Genome, transcriptome, and functional analyses of Penicillium expansum provide new insights into secondary metabolism and pathogenicity.</title>
        <authorList>
            <person name="Ballester A.R."/>
            <person name="Marcet-Houben M."/>
            <person name="Levin E."/>
            <person name="Sela N."/>
            <person name="Selma-Lazaro C."/>
            <person name="Carmona L."/>
            <person name="Wisniewski M."/>
            <person name="Droby S."/>
            <person name="Gonzalez-Candelas L."/>
            <person name="Gabaldon T."/>
        </authorList>
    </citation>
    <scope>NUCLEOTIDE SEQUENCE [LARGE SCALE GENOMIC DNA]</scope>
    <source>
        <strain evidence="2 3">PHI-1</strain>
    </source>
</reference>
<keyword evidence="3" id="KW-1185">Reference proteome</keyword>
<evidence type="ECO:0000313" key="2">
    <source>
        <dbReference type="EMBL" id="KGO67533.1"/>
    </source>
</evidence>
<dbReference type="Proteomes" id="UP000030104">
    <property type="component" value="Unassembled WGS sequence"/>
</dbReference>
<proteinExistence type="predicted"/>
<keyword evidence="1" id="KW-0812">Transmembrane</keyword>
<sequence>MDTLGYRNLRNYAIGTIIGMLRFSYFMIYLLIFLIFYSLLT</sequence>
<comment type="caution">
    <text evidence="2">The sequence shown here is derived from an EMBL/GenBank/DDBJ whole genome shotgun (WGS) entry which is preliminary data.</text>
</comment>
<keyword evidence="1" id="KW-1133">Transmembrane helix</keyword>